<evidence type="ECO:0000256" key="2">
    <source>
        <dbReference type="ARBA" id="ARBA00022692"/>
    </source>
</evidence>
<dbReference type="InterPro" id="IPR003593">
    <property type="entry name" value="AAA+_ATPase"/>
</dbReference>
<dbReference type="CDD" id="cd03230">
    <property type="entry name" value="ABC_DR_subfamily_A"/>
    <property type="match status" value="1"/>
</dbReference>
<evidence type="ECO:0000313" key="11">
    <source>
        <dbReference type="Proteomes" id="UP000553948"/>
    </source>
</evidence>
<dbReference type="InterPro" id="IPR003439">
    <property type="entry name" value="ABC_transporter-like_ATP-bd"/>
</dbReference>
<feature type="transmembrane region" description="Helical" evidence="7">
    <location>
        <begin position="556"/>
        <end position="576"/>
    </location>
</feature>
<dbReference type="Gene3D" id="3.40.50.300">
    <property type="entry name" value="P-loop containing nucleotide triphosphate hydrolases"/>
    <property type="match status" value="2"/>
</dbReference>
<dbReference type="InterPro" id="IPR027417">
    <property type="entry name" value="P-loop_NTPase"/>
</dbReference>
<dbReference type="SUPFAM" id="SSF52540">
    <property type="entry name" value="P-loop containing nucleoside triphosphate hydrolases"/>
    <property type="match status" value="2"/>
</dbReference>
<dbReference type="GO" id="GO:0016887">
    <property type="term" value="F:ATP hydrolysis activity"/>
    <property type="evidence" value="ECO:0007669"/>
    <property type="project" value="InterPro"/>
</dbReference>
<dbReference type="PROSITE" id="PS00211">
    <property type="entry name" value="ABC_TRANSPORTER_1"/>
    <property type="match status" value="1"/>
</dbReference>
<dbReference type="Gene3D" id="3.40.1710.10">
    <property type="entry name" value="abc type-2 transporter like domain"/>
    <property type="match status" value="1"/>
</dbReference>
<dbReference type="RefSeq" id="WP_182387203.1">
    <property type="nucleotide sequence ID" value="NZ_JACGDG010000001.1"/>
</dbReference>
<dbReference type="AlphaFoldDB" id="A0A7W2KX38"/>
<dbReference type="InterPro" id="IPR017871">
    <property type="entry name" value="ABC_transporter-like_CS"/>
</dbReference>
<feature type="transmembrane region" description="Helical" evidence="7">
    <location>
        <begin position="881"/>
        <end position="903"/>
    </location>
</feature>
<feature type="domain" description="ABC transporter" evidence="8">
    <location>
        <begin position="6"/>
        <end position="241"/>
    </location>
</feature>
<evidence type="ECO:0000256" key="1">
    <source>
        <dbReference type="ARBA" id="ARBA00004141"/>
    </source>
</evidence>
<dbReference type="InterPro" id="IPR013525">
    <property type="entry name" value="ABC2_TM"/>
</dbReference>
<dbReference type="Pfam" id="PF12698">
    <property type="entry name" value="ABC2_membrane_3"/>
    <property type="match status" value="1"/>
</dbReference>
<evidence type="ECO:0000259" key="8">
    <source>
        <dbReference type="PROSITE" id="PS50893"/>
    </source>
</evidence>
<name>A0A7W2KX38_PSEPU</name>
<proteinExistence type="predicted"/>
<comment type="subcellular location">
    <subcellularLocation>
        <location evidence="1">Membrane</location>
        <topology evidence="1">Multi-pass membrane protein</topology>
    </subcellularLocation>
</comment>
<dbReference type="InterPro" id="IPR047817">
    <property type="entry name" value="ABC2_TM_bact-type"/>
</dbReference>
<keyword evidence="4" id="KW-0067">ATP-binding</keyword>
<feature type="transmembrane region" description="Helical" evidence="7">
    <location>
        <begin position="790"/>
        <end position="814"/>
    </location>
</feature>
<evidence type="ECO:0000259" key="9">
    <source>
        <dbReference type="PROSITE" id="PS51012"/>
    </source>
</evidence>
<dbReference type="PROSITE" id="PS51012">
    <property type="entry name" value="ABC_TM2"/>
    <property type="match status" value="1"/>
</dbReference>
<feature type="transmembrane region" description="Helical" evidence="7">
    <location>
        <begin position="713"/>
        <end position="736"/>
    </location>
</feature>
<dbReference type="GO" id="GO:0016020">
    <property type="term" value="C:membrane"/>
    <property type="evidence" value="ECO:0007669"/>
    <property type="project" value="UniProtKB-SubCell"/>
</dbReference>
<evidence type="ECO:0000313" key="10">
    <source>
        <dbReference type="EMBL" id="MBA6114469.1"/>
    </source>
</evidence>
<dbReference type="PROSITE" id="PS50893">
    <property type="entry name" value="ABC_TRANSPORTER_2"/>
    <property type="match status" value="2"/>
</dbReference>
<dbReference type="GO" id="GO:0005524">
    <property type="term" value="F:ATP binding"/>
    <property type="evidence" value="ECO:0007669"/>
    <property type="project" value="UniProtKB-KW"/>
</dbReference>
<protein>
    <submittedName>
        <fullName evidence="10">Ribosome-associated ATPase/putative transporter RbbA</fullName>
    </submittedName>
</protein>
<dbReference type="SMART" id="SM00382">
    <property type="entry name" value="AAA"/>
    <property type="match status" value="2"/>
</dbReference>
<evidence type="ECO:0000256" key="7">
    <source>
        <dbReference type="SAM" id="Phobius"/>
    </source>
</evidence>
<evidence type="ECO:0000256" key="4">
    <source>
        <dbReference type="ARBA" id="ARBA00022840"/>
    </source>
</evidence>
<gene>
    <name evidence="10" type="primary">rbbA</name>
    <name evidence="10" type="ORF">H4C47_01815</name>
</gene>
<keyword evidence="6 7" id="KW-0472">Membrane</keyword>
<dbReference type="EMBL" id="JACGDG010000001">
    <property type="protein sequence ID" value="MBA6114469.1"/>
    <property type="molecule type" value="Genomic_DNA"/>
</dbReference>
<evidence type="ECO:0000256" key="3">
    <source>
        <dbReference type="ARBA" id="ARBA00022741"/>
    </source>
</evidence>
<dbReference type="Proteomes" id="UP000553948">
    <property type="component" value="Unassembled WGS sequence"/>
</dbReference>
<keyword evidence="3" id="KW-0547">Nucleotide-binding</keyword>
<accession>A0A7W2KX38</accession>
<dbReference type="PANTHER" id="PTHR43038">
    <property type="entry name" value="ATP-BINDING CASSETTE, SUB-FAMILY H, MEMBER 1"/>
    <property type="match status" value="1"/>
</dbReference>
<dbReference type="NCBIfam" id="NF033858">
    <property type="entry name" value="ABC2_perm_RbbA"/>
    <property type="match status" value="1"/>
</dbReference>
<comment type="caution">
    <text evidence="10">The sequence shown here is derived from an EMBL/GenBank/DDBJ whole genome shotgun (WGS) entry which is preliminary data.</text>
</comment>
<keyword evidence="2 7" id="KW-0812">Transmembrane</keyword>
<dbReference type="Pfam" id="PF00005">
    <property type="entry name" value="ABC_tran"/>
    <property type="match status" value="2"/>
</dbReference>
<feature type="domain" description="ABC transporter" evidence="8">
    <location>
        <begin position="269"/>
        <end position="499"/>
    </location>
</feature>
<feature type="domain" description="ABC transmembrane type-2" evidence="9">
    <location>
        <begin position="680"/>
        <end position="906"/>
    </location>
</feature>
<evidence type="ECO:0000256" key="6">
    <source>
        <dbReference type="ARBA" id="ARBA00023136"/>
    </source>
</evidence>
<organism evidence="10 11">
    <name type="scientific">Pseudomonas putida</name>
    <name type="common">Arthrobacter siderocapsulatus</name>
    <dbReference type="NCBI Taxonomy" id="303"/>
    <lineage>
        <taxon>Bacteria</taxon>
        <taxon>Pseudomonadati</taxon>
        <taxon>Pseudomonadota</taxon>
        <taxon>Gammaproteobacteria</taxon>
        <taxon>Pseudomonadales</taxon>
        <taxon>Pseudomonadaceae</taxon>
        <taxon>Pseudomonas</taxon>
    </lineage>
</organism>
<sequence length="908" mass="98913">MNTPALLAEGISHRYGDLVALHTLGFSLPAGTRCALIGPDGAGKSTLLGLIAGVKRLQQGELQVLGGSIRQRRHRAALYPKVAFMPQGLGNNLYPELSISENIRFFATLFGLGRSECEQRMASLLHATDLQRFAERLAGKLSGGMKQKLGLCCALIHEPDLLILDEPTTGVDPLSRRRFWELVEQVRAQRPQLTLLVATAYMEEAEQFEHCLMLDGGRLIAAGPSQTLCAVTPSGKLDDAFTHFQGAGTAQHAPLSIPPRTANDSPVAIEAHDLTLRFGDFTAVNKVSFAIGRGEIFGFLGSNGCGKTSTMKVLTGLMPASEGSAKLLGRPVDASDLATRKRVGFMSQSFSLYGELSTLQNLTLHARLFDLPKAESAQRITELIERFDLGSFADQPSGALPLGLRQRLSLAVAVLHRPEVLILDEPTSGVDPAARDDFWRLLVELSREQGVTIFLSTHFMNEAQRCDRISLMHAGRVLACDTPDALQRQYNGETLEDAFVRCLEQAQTPEPQAPDSSVLEQPAATTVTPPLRQGFSLRRLLAVASREGKELLRDKVRLAFALLGAVFMMVIFGYGISLDVENLAFAVHDQDQSPQSRAYLEAFRGSRYFAEQAPIRDTREMHQRLQRSEIKLALEIPPGFGRDLHAGRQPVVAAWLDGGMPFRAETSRNYVEAVHQANLEQLAASSQQAVQRQAPVRLETRFRYNQDVVSVNAIGPGVMALILAFIPAMLTALGIVREKELGSITNFYATPLTRLEFLLGKQLPYLAVSLVNLALLVAMNRWLFAVPLKGSVLALACGGVCYLLATTSLGLLISAFTRTQIAAILGTMIITSLPTIQFSGLIVPRSSLDGAAAVMGQLFPAGYFLDIAVGTFTKALSLRELWPQCLILLSFFAVFTGLSLAMLKKQEA</sequence>
<keyword evidence="5 7" id="KW-1133">Transmembrane helix</keyword>
<dbReference type="PANTHER" id="PTHR43038:SF4">
    <property type="entry name" value="RIBOSOME-ASSOCIATED ATPASE"/>
    <property type="match status" value="1"/>
</dbReference>
<evidence type="ECO:0000256" key="5">
    <source>
        <dbReference type="ARBA" id="ARBA00022989"/>
    </source>
</evidence>
<dbReference type="InterPro" id="IPR047651">
    <property type="entry name" value="ABC2_perm_RbbA"/>
</dbReference>
<feature type="transmembrane region" description="Helical" evidence="7">
    <location>
        <begin position="821"/>
        <end position="843"/>
    </location>
</feature>
<reference evidence="10 11" key="1">
    <citation type="submission" date="2020-07" db="EMBL/GenBank/DDBJ databases">
        <title>Diversity of carbapenemase encoding genes among Pseudomonas putida group clinical isolates in a tertiary Brazilian hospital.</title>
        <authorList>
            <person name="Alberto-Lei F."/>
            <person name="Nodari C.S."/>
            <person name="Streling A.P."/>
            <person name="Paulino J.T."/>
            <person name="Bessa-Neto F.O."/>
            <person name="Cayo R."/>
            <person name="Gales A.C."/>
        </authorList>
    </citation>
    <scope>NUCLEOTIDE SEQUENCE [LARGE SCALE GENOMIC DNA]</scope>
    <source>
        <strain evidence="10 11">12464</strain>
    </source>
</reference>
<dbReference type="GO" id="GO:0140359">
    <property type="term" value="F:ABC-type transporter activity"/>
    <property type="evidence" value="ECO:0007669"/>
    <property type="project" value="InterPro"/>
</dbReference>